<name>A0A2P5WJC5_GOSBA</name>
<dbReference type="PANTHER" id="PTHR47074:SF61">
    <property type="entry name" value="RNASE H TYPE-1 DOMAIN-CONTAINING PROTEIN"/>
    <property type="match status" value="1"/>
</dbReference>
<dbReference type="PANTHER" id="PTHR47074">
    <property type="entry name" value="BNAC02G40300D PROTEIN"/>
    <property type="match status" value="1"/>
</dbReference>
<protein>
    <recommendedName>
        <fullName evidence="3">RNase H type-1 domain-containing protein</fullName>
    </recommendedName>
</protein>
<dbReference type="InterPro" id="IPR052929">
    <property type="entry name" value="RNase_H-like_EbsB-rel"/>
</dbReference>
<evidence type="ECO:0008006" key="3">
    <source>
        <dbReference type="Google" id="ProtNLM"/>
    </source>
</evidence>
<dbReference type="AlphaFoldDB" id="A0A2P5WJC5"/>
<dbReference type="EMBL" id="KZ667397">
    <property type="protein sequence ID" value="PPR91186.1"/>
    <property type="molecule type" value="Genomic_DNA"/>
</dbReference>
<dbReference type="Proteomes" id="UP000239757">
    <property type="component" value="Unassembled WGS sequence"/>
</dbReference>
<evidence type="ECO:0000313" key="1">
    <source>
        <dbReference type="EMBL" id="PPR91186.1"/>
    </source>
</evidence>
<sequence length="160" mass="18567">MEVWALLKLQNILMNPDMDFIQWITWASGQLNTCQNRLFCYGLWAIWGERNKKVHEEKTSTGQEIVNFINNYLFELNGPEKEKSVREEEHKRWTQPPSEFVKINFDGAYDSTHQQSASRVVARNTEGIILHTCSDIHHDVTLAFTAEAIACRKAVQIEVE</sequence>
<accession>A0A2P5WJC5</accession>
<organism evidence="1 2">
    <name type="scientific">Gossypium barbadense</name>
    <name type="common">Sea Island cotton</name>
    <name type="synonym">Hibiscus barbadensis</name>
    <dbReference type="NCBI Taxonomy" id="3634"/>
    <lineage>
        <taxon>Eukaryota</taxon>
        <taxon>Viridiplantae</taxon>
        <taxon>Streptophyta</taxon>
        <taxon>Embryophyta</taxon>
        <taxon>Tracheophyta</taxon>
        <taxon>Spermatophyta</taxon>
        <taxon>Magnoliopsida</taxon>
        <taxon>eudicotyledons</taxon>
        <taxon>Gunneridae</taxon>
        <taxon>Pentapetalae</taxon>
        <taxon>rosids</taxon>
        <taxon>malvids</taxon>
        <taxon>Malvales</taxon>
        <taxon>Malvaceae</taxon>
        <taxon>Malvoideae</taxon>
        <taxon>Gossypium</taxon>
    </lineage>
</organism>
<dbReference type="OrthoDB" id="1001316at2759"/>
<reference evidence="1 2" key="1">
    <citation type="submission" date="2015-01" db="EMBL/GenBank/DDBJ databases">
        <title>Genome of allotetraploid Gossypium barbadense reveals genomic plasticity and fiber elongation in cotton evolution.</title>
        <authorList>
            <person name="Chen X."/>
            <person name="Liu X."/>
            <person name="Zhao B."/>
            <person name="Zheng H."/>
            <person name="Hu Y."/>
            <person name="Lu G."/>
            <person name="Yang C."/>
            <person name="Chen J."/>
            <person name="Shan C."/>
            <person name="Zhang L."/>
            <person name="Zhou Y."/>
            <person name="Wang L."/>
            <person name="Guo W."/>
            <person name="Bai Y."/>
            <person name="Ruan J."/>
            <person name="Shangguan X."/>
            <person name="Mao Y."/>
            <person name="Jiang J."/>
            <person name="Zhu Y."/>
            <person name="Lei J."/>
            <person name="Kang H."/>
            <person name="Chen S."/>
            <person name="He X."/>
            <person name="Wang R."/>
            <person name="Wang Y."/>
            <person name="Chen J."/>
            <person name="Wang L."/>
            <person name="Yu S."/>
            <person name="Wang B."/>
            <person name="Wei J."/>
            <person name="Song S."/>
            <person name="Lu X."/>
            <person name="Gao Z."/>
            <person name="Gu W."/>
            <person name="Deng X."/>
            <person name="Ma D."/>
            <person name="Wang S."/>
            <person name="Liang W."/>
            <person name="Fang L."/>
            <person name="Cai C."/>
            <person name="Zhu X."/>
            <person name="Zhou B."/>
            <person name="Zhang Y."/>
            <person name="Chen Z."/>
            <person name="Xu S."/>
            <person name="Zhu R."/>
            <person name="Wang S."/>
            <person name="Zhang T."/>
            <person name="Zhao G."/>
        </authorList>
    </citation>
    <scope>NUCLEOTIDE SEQUENCE [LARGE SCALE GENOMIC DNA]</scope>
    <source>
        <strain evidence="2">cv. Xinhai21</strain>
        <tissue evidence="1">Leaf</tissue>
    </source>
</reference>
<proteinExistence type="predicted"/>
<evidence type="ECO:0000313" key="2">
    <source>
        <dbReference type="Proteomes" id="UP000239757"/>
    </source>
</evidence>
<gene>
    <name evidence="1" type="ORF">GOBAR_AA29500</name>
</gene>